<dbReference type="GO" id="GO:0000287">
    <property type="term" value="F:magnesium ion binding"/>
    <property type="evidence" value="ECO:0007669"/>
    <property type="project" value="UniProtKB-UniRule"/>
</dbReference>
<feature type="binding site" evidence="15">
    <location>
        <position position="506"/>
    </location>
    <ligand>
        <name>Mg(2+)</name>
        <dbReference type="ChEBI" id="CHEBI:18420"/>
        <note>shared with alpha subunit</note>
    </ligand>
</feature>
<dbReference type="PROSITE" id="PS51483">
    <property type="entry name" value="B5"/>
    <property type="match status" value="1"/>
</dbReference>
<dbReference type="GO" id="GO:0006432">
    <property type="term" value="P:phenylalanyl-tRNA aminoacylation"/>
    <property type="evidence" value="ECO:0007669"/>
    <property type="project" value="UniProtKB-UniRule"/>
</dbReference>
<dbReference type="Gene3D" id="3.50.40.10">
    <property type="entry name" value="Phenylalanyl-trna Synthetase, Chain B, domain 3"/>
    <property type="match status" value="1"/>
</dbReference>
<dbReference type="FunFam" id="2.40.50.140:FF:000045">
    <property type="entry name" value="Phenylalanine--tRNA ligase beta subunit"/>
    <property type="match status" value="1"/>
</dbReference>
<feature type="binding site" evidence="15">
    <location>
        <position position="496"/>
    </location>
    <ligand>
        <name>Mg(2+)</name>
        <dbReference type="ChEBI" id="CHEBI:18420"/>
        <note>shared with alpha subunit</note>
    </ligand>
</feature>
<feature type="domain" description="B5" evidence="19">
    <location>
        <begin position="418"/>
        <end position="518"/>
    </location>
</feature>
<dbReference type="SUPFAM" id="SSF46955">
    <property type="entry name" value="Putative DNA-binding domain"/>
    <property type="match status" value="1"/>
</dbReference>
<evidence type="ECO:0000259" key="18">
    <source>
        <dbReference type="PROSITE" id="PS51447"/>
    </source>
</evidence>
<keyword evidence="10 15" id="KW-0460">Magnesium</keyword>
<dbReference type="InterPro" id="IPR005146">
    <property type="entry name" value="B3/B4_tRNA-bd"/>
</dbReference>
<dbReference type="Proteomes" id="UP001153719">
    <property type="component" value="Chromosome"/>
</dbReference>
<keyword evidence="4 15" id="KW-0963">Cytoplasm</keyword>
<feature type="binding site" evidence="15">
    <location>
        <position position="505"/>
    </location>
    <ligand>
        <name>Mg(2+)</name>
        <dbReference type="ChEBI" id="CHEBI:18420"/>
        <note>shared with alpha subunit</note>
    </ligand>
</feature>
<dbReference type="InterPro" id="IPR020825">
    <property type="entry name" value="Phe-tRNA_synthase-like_B3/B4"/>
</dbReference>
<gene>
    <name evidence="15 20" type="primary">pheT</name>
    <name evidence="20" type="ORF">NO713_05112</name>
</gene>
<evidence type="ECO:0000256" key="1">
    <source>
        <dbReference type="ARBA" id="ARBA00004496"/>
    </source>
</evidence>
<evidence type="ECO:0000256" key="16">
    <source>
        <dbReference type="PROSITE-ProRule" id="PRU00209"/>
    </source>
</evidence>
<dbReference type="InterPro" id="IPR005147">
    <property type="entry name" value="tRNA_synthase_B5-dom"/>
</dbReference>
<dbReference type="Pfam" id="PF03483">
    <property type="entry name" value="B3_4"/>
    <property type="match status" value="1"/>
</dbReference>
<evidence type="ECO:0000256" key="13">
    <source>
        <dbReference type="ARBA" id="ARBA00023146"/>
    </source>
</evidence>
<dbReference type="AlphaFoldDB" id="A0A9W4CS00"/>
<dbReference type="FunFam" id="3.30.70.380:FF:000001">
    <property type="entry name" value="Phenylalanine--tRNA ligase beta subunit"/>
    <property type="match status" value="1"/>
</dbReference>
<evidence type="ECO:0000256" key="5">
    <source>
        <dbReference type="ARBA" id="ARBA00022555"/>
    </source>
</evidence>
<feature type="domain" description="FDX-ACB" evidence="18">
    <location>
        <begin position="739"/>
        <end position="832"/>
    </location>
</feature>
<evidence type="ECO:0000256" key="6">
    <source>
        <dbReference type="ARBA" id="ARBA00022598"/>
    </source>
</evidence>
<evidence type="ECO:0000259" key="19">
    <source>
        <dbReference type="PROSITE" id="PS51483"/>
    </source>
</evidence>
<accession>A0A9W4CS00</accession>
<dbReference type="HAMAP" id="MF_00283">
    <property type="entry name" value="Phe_tRNA_synth_beta1"/>
    <property type="match status" value="1"/>
</dbReference>
<dbReference type="GO" id="GO:0004826">
    <property type="term" value="F:phenylalanine-tRNA ligase activity"/>
    <property type="evidence" value="ECO:0007669"/>
    <property type="project" value="UniProtKB-UniRule"/>
</dbReference>
<comment type="similarity">
    <text evidence="2 15">Belongs to the phenylalanyl-tRNA synthetase beta subunit family. Type 1 subfamily.</text>
</comment>
<dbReference type="Pfam" id="PF03484">
    <property type="entry name" value="B5"/>
    <property type="match status" value="1"/>
</dbReference>
<dbReference type="SMART" id="SM00896">
    <property type="entry name" value="FDX-ACB"/>
    <property type="match status" value="1"/>
</dbReference>
<evidence type="ECO:0000256" key="15">
    <source>
        <dbReference type="HAMAP-Rule" id="MF_00283"/>
    </source>
</evidence>
<dbReference type="InterPro" id="IPR009061">
    <property type="entry name" value="DNA-bd_dom_put_sf"/>
</dbReference>
<dbReference type="InterPro" id="IPR033714">
    <property type="entry name" value="tRNA_bind_bactPheRS"/>
</dbReference>
<reference evidence="20" key="1">
    <citation type="submission" date="2020-09" db="EMBL/GenBank/DDBJ databases">
        <authorList>
            <person name="Blom J."/>
        </authorList>
    </citation>
    <scope>NUCLEOTIDE SEQUENCE</scope>
    <source>
        <strain evidence="20">No.713</strain>
    </source>
</reference>
<comment type="cofactor">
    <cofactor evidence="15">
        <name>Mg(2+)</name>
        <dbReference type="ChEBI" id="CHEBI:18420"/>
    </cofactor>
    <text evidence="15">Binds 2 magnesium ions per tetramer.</text>
</comment>
<dbReference type="CDD" id="cd00769">
    <property type="entry name" value="PheRS_beta_core"/>
    <property type="match status" value="1"/>
</dbReference>
<dbReference type="PROSITE" id="PS50886">
    <property type="entry name" value="TRBD"/>
    <property type="match status" value="1"/>
</dbReference>
<dbReference type="NCBIfam" id="TIGR00472">
    <property type="entry name" value="pheT_bact"/>
    <property type="match status" value="1"/>
</dbReference>
<dbReference type="InterPro" id="IPR036690">
    <property type="entry name" value="Fdx_antiC-bd_sf"/>
</dbReference>
<keyword evidence="5 16" id="KW-0820">tRNA-binding</keyword>
<evidence type="ECO:0000256" key="11">
    <source>
        <dbReference type="ARBA" id="ARBA00022884"/>
    </source>
</evidence>
<dbReference type="InterPro" id="IPR002547">
    <property type="entry name" value="tRNA-bd_dom"/>
</dbReference>
<keyword evidence="12 15" id="KW-0648">Protein biosynthesis</keyword>
<feature type="domain" description="TRNA-binding" evidence="17">
    <location>
        <begin position="39"/>
        <end position="150"/>
    </location>
</feature>
<keyword evidence="21" id="KW-1185">Reference proteome</keyword>
<keyword evidence="11 16" id="KW-0694">RNA-binding</keyword>
<dbReference type="InterPro" id="IPR041616">
    <property type="entry name" value="PheRS_beta_core"/>
</dbReference>
<evidence type="ECO:0000256" key="7">
    <source>
        <dbReference type="ARBA" id="ARBA00022723"/>
    </source>
</evidence>
<dbReference type="Gene3D" id="3.30.70.380">
    <property type="entry name" value="Ferrodoxin-fold anticodon-binding domain"/>
    <property type="match status" value="1"/>
</dbReference>
<evidence type="ECO:0000256" key="14">
    <source>
        <dbReference type="ARBA" id="ARBA00049255"/>
    </source>
</evidence>
<dbReference type="InterPro" id="IPR005121">
    <property type="entry name" value="Fdx_antiC-bd"/>
</dbReference>
<evidence type="ECO:0000256" key="8">
    <source>
        <dbReference type="ARBA" id="ARBA00022741"/>
    </source>
</evidence>
<evidence type="ECO:0000256" key="10">
    <source>
        <dbReference type="ARBA" id="ARBA00022842"/>
    </source>
</evidence>
<dbReference type="SMART" id="SM00874">
    <property type="entry name" value="B5"/>
    <property type="match status" value="1"/>
</dbReference>
<evidence type="ECO:0000256" key="9">
    <source>
        <dbReference type="ARBA" id="ARBA00022840"/>
    </source>
</evidence>
<dbReference type="Gene3D" id="3.30.930.10">
    <property type="entry name" value="Bira Bifunctional Protein, Domain 2"/>
    <property type="match status" value="1"/>
</dbReference>
<evidence type="ECO:0000256" key="3">
    <source>
        <dbReference type="ARBA" id="ARBA00011209"/>
    </source>
</evidence>
<dbReference type="SUPFAM" id="SSF56037">
    <property type="entry name" value="PheT/TilS domain"/>
    <property type="match status" value="1"/>
</dbReference>
<dbReference type="GO" id="GO:0009328">
    <property type="term" value="C:phenylalanine-tRNA ligase complex"/>
    <property type="evidence" value="ECO:0007669"/>
    <property type="project" value="TreeGrafter"/>
</dbReference>
<dbReference type="RefSeq" id="WP_254174935.1">
    <property type="nucleotide sequence ID" value="NZ_LR882967.1"/>
</dbReference>
<dbReference type="EMBL" id="LR882967">
    <property type="protein sequence ID" value="CAD5982977.1"/>
    <property type="molecule type" value="Genomic_DNA"/>
</dbReference>
<dbReference type="FunFam" id="3.50.40.10:FF:000001">
    <property type="entry name" value="Phenylalanine--tRNA ligase beta subunit"/>
    <property type="match status" value="1"/>
</dbReference>
<keyword evidence="9 15" id="KW-0067">ATP-binding</keyword>
<name>A0A9W4CS00_9CYAN</name>
<comment type="subcellular location">
    <subcellularLocation>
        <location evidence="1 15">Cytoplasm</location>
    </subcellularLocation>
</comment>
<dbReference type="NCBIfam" id="NF045760">
    <property type="entry name" value="YtpR"/>
    <property type="match status" value="1"/>
</dbReference>
<evidence type="ECO:0000256" key="2">
    <source>
        <dbReference type="ARBA" id="ARBA00008653"/>
    </source>
</evidence>
<keyword evidence="7 15" id="KW-0479">Metal-binding</keyword>
<keyword evidence="6 15" id="KW-0436">Ligase</keyword>
<evidence type="ECO:0000313" key="20">
    <source>
        <dbReference type="EMBL" id="CAD5982977.1"/>
    </source>
</evidence>
<dbReference type="PANTHER" id="PTHR10947">
    <property type="entry name" value="PHENYLALANYL-TRNA SYNTHETASE BETA CHAIN AND LEUCINE-RICH REPEAT-CONTAINING PROTEIN 47"/>
    <property type="match status" value="1"/>
</dbReference>
<keyword evidence="13 15" id="KW-0030">Aminoacyl-tRNA synthetase</keyword>
<dbReference type="InterPro" id="IPR045864">
    <property type="entry name" value="aa-tRNA-synth_II/BPL/LPL"/>
</dbReference>
<dbReference type="SMART" id="SM00873">
    <property type="entry name" value="B3_4"/>
    <property type="match status" value="1"/>
</dbReference>
<dbReference type="GO" id="GO:0005524">
    <property type="term" value="F:ATP binding"/>
    <property type="evidence" value="ECO:0007669"/>
    <property type="project" value="UniProtKB-UniRule"/>
</dbReference>
<evidence type="ECO:0000259" key="17">
    <source>
        <dbReference type="PROSITE" id="PS50886"/>
    </source>
</evidence>
<organism evidence="20 21">
    <name type="scientific">Planktothrix pseudagardhii</name>
    <dbReference type="NCBI Taxonomy" id="132604"/>
    <lineage>
        <taxon>Bacteria</taxon>
        <taxon>Bacillati</taxon>
        <taxon>Cyanobacteriota</taxon>
        <taxon>Cyanophyceae</taxon>
        <taxon>Oscillatoriophycideae</taxon>
        <taxon>Oscillatoriales</taxon>
        <taxon>Microcoleaceae</taxon>
        <taxon>Planktothrix</taxon>
    </lineage>
</organism>
<evidence type="ECO:0000313" key="21">
    <source>
        <dbReference type="Proteomes" id="UP001153719"/>
    </source>
</evidence>
<dbReference type="Gene3D" id="2.40.50.140">
    <property type="entry name" value="Nucleic acid-binding proteins"/>
    <property type="match status" value="1"/>
</dbReference>
<dbReference type="InterPro" id="IPR004532">
    <property type="entry name" value="Phe-tRNA-ligase_IIc_bsu_bact"/>
</dbReference>
<dbReference type="Pfam" id="PF17759">
    <property type="entry name" value="tRNA_synthFbeta"/>
    <property type="match status" value="1"/>
</dbReference>
<comment type="catalytic activity">
    <reaction evidence="14 15">
        <text>tRNA(Phe) + L-phenylalanine + ATP = L-phenylalanyl-tRNA(Phe) + AMP + diphosphate + H(+)</text>
        <dbReference type="Rhea" id="RHEA:19413"/>
        <dbReference type="Rhea" id="RHEA-COMP:9668"/>
        <dbReference type="Rhea" id="RHEA-COMP:9699"/>
        <dbReference type="ChEBI" id="CHEBI:15378"/>
        <dbReference type="ChEBI" id="CHEBI:30616"/>
        <dbReference type="ChEBI" id="CHEBI:33019"/>
        <dbReference type="ChEBI" id="CHEBI:58095"/>
        <dbReference type="ChEBI" id="CHEBI:78442"/>
        <dbReference type="ChEBI" id="CHEBI:78531"/>
        <dbReference type="ChEBI" id="CHEBI:456215"/>
        <dbReference type="EC" id="6.1.1.20"/>
    </reaction>
</comment>
<protein>
    <recommendedName>
        <fullName evidence="15">Phenylalanine--tRNA ligase beta subunit</fullName>
        <ecNumber evidence="15">6.1.1.20</ecNumber>
    </recommendedName>
    <alternativeName>
        <fullName evidence="15">Phenylalanyl-tRNA synthetase beta subunit</fullName>
        <shortName evidence="15">PheRS</shortName>
    </alternativeName>
</protein>
<dbReference type="PROSITE" id="PS51447">
    <property type="entry name" value="FDX_ACB"/>
    <property type="match status" value="1"/>
</dbReference>
<proteinExistence type="inferred from homology"/>
<dbReference type="Pfam" id="PF01588">
    <property type="entry name" value="tRNA_bind"/>
    <property type="match status" value="1"/>
</dbReference>
<dbReference type="GO" id="GO:0000049">
    <property type="term" value="F:tRNA binding"/>
    <property type="evidence" value="ECO:0007669"/>
    <property type="project" value="UniProtKB-UniRule"/>
</dbReference>
<dbReference type="EC" id="6.1.1.20" evidence="15"/>
<dbReference type="InterPro" id="IPR045060">
    <property type="entry name" value="Phe-tRNA-ligase_IIc_bsu"/>
</dbReference>
<dbReference type="KEGG" id="ppsu:NO713_05112"/>
<dbReference type="InterPro" id="IPR012340">
    <property type="entry name" value="NA-bd_OB-fold"/>
</dbReference>
<dbReference type="SUPFAM" id="SSF55681">
    <property type="entry name" value="Class II aaRS and biotin synthetases"/>
    <property type="match status" value="1"/>
</dbReference>
<dbReference type="Pfam" id="PF03147">
    <property type="entry name" value="FDX-ACB"/>
    <property type="match status" value="1"/>
</dbReference>
<dbReference type="CDD" id="cd02796">
    <property type="entry name" value="tRNA_bind_bactPheRS"/>
    <property type="match status" value="1"/>
</dbReference>
<dbReference type="SUPFAM" id="SSF54991">
    <property type="entry name" value="Anticodon-binding domain of PheRS"/>
    <property type="match status" value="1"/>
</dbReference>
<feature type="binding site" evidence="15">
    <location>
        <position position="502"/>
    </location>
    <ligand>
        <name>Mg(2+)</name>
        <dbReference type="ChEBI" id="CHEBI:18420"/>
        <note>shared with alpha subunit</note>
    </ligand>
</feature>
<dbReference type="SUPFAM" id="SSF50249">
    <property type="entry name" value="Nucleic acid-binding proteins"/>
    <property type="match status" value="1"/>
</dbReference>
<sequence>MRISLNWLRELVDIQMTPQELAETLTVAGFEVEDIEDWRSWADGVVLGKILQAEQHPNADKLRVCQVDIGASEPLNIVCGAPNAASGMVVAVATLGTYLPKIDLTLKKTKLRGVPSEGMICSLAELGLEKDSSGIHSFDLENPTLGSDVRPLLGLDDVILDVTATANRADGLNMLGIAREIAALTGASLRLPNTYRRFIIPNIISSVNFGNQSQSLSIEIADKHACPIYIGTIIEGVKIAPSPDWLQRRLQAAGVRPINNVVDVTNYILLEWGQPLHVFDLDRLKQVTSSQDLTIGVRFAKPDESIKTLDGQTRTLQEQNLLITANDYPVALAGVMGGEETEVFEGTQNLLLEAAIFAPIAIRRSARAQGLRSESSTRYERGVNQAELFFACDGAIFLLEELASGNKIKTKMVFDPLQKKEPITLRLDRINQVLGQLKRGQETAAESPYLQKEEVEKYLKALKCGLEQDQSCGLEQDQNSDSVVWKVEVPEFRYGDLEREIDLIEEVARLHGYDNFCETLPSQGVSGYLPLEQVAMRQIRAAFRGEGLTELMHYSLVKTEGENQVVLDNPLFVEYSALRTEMLTGLIDAFVYNLQNGNGPLNGFEIGRIFWKEGDEYKEQDAVAGIMGGDRTLGRWVRSAQEQPMTWFEAKGILEAVFQRLNLTVEYKPESTIEQLHPGRTASLWLQGKRLGIFGQLHPQLCQKQDLPNQVYAFEFQLSILLEAMNRPSNLVRKFKPFSTFPASDRDIAFFVPVEVPVSDLERCITKAAGNLLESVEVFDEYRGKNVPEGQRSLAFRLVYRVSDRTLTDTDIDPVQQKVRDALVQQFNVNLRS</sequence>
<comment type="subunit">
    <text evidence="3 15">Tetramer of two alpha and two beta subunits.</text>
</comment>
<dbReference type="PANTHER" id="PTHR10947:SF0">
    <property type="entry name" value="PHENYLALANINE--TRNA LIGASE BETA SUBUNIT"/>
    <property type="match status" value="1"/>
</dbReference>
<keyword evidence="8 15" id="KW-0547">Nucleotide-binding</keyword>
<dbReference type="Gene3D" id="3.30.56.10">
    <property type="match status" value="2"/>
</dbReference>
<evidence type="ECO:0000256" key="4">
    <source>
        <dbReference type="ARBA" id="ARBA00022490"/>
    </source>
</evidence>
<evidence type="ECO:0000256" key="12">
    <source>
        <dbReference type="ARBA" id="ARBA00022917"/>
    </source>
</evidence>